<keyword evidence="7" id="KW-1133">Transmembrane helix</keyword>
<dbReference type="InterPro" id="IPR004873">
    <property type="entry name" value="BURP_dom"/>
</dbReference>
<keyword evidence="3" id="KW-0964">Secreted</keyword>
<evidence type="ECO:0000256" key="3">
    <source>
        <dbReference type="ARBA" id="ARBA00022512"/>
    </source>
</evidence>
<evidence type="ECO:0000256" key="1">
    <source>
        <dbReference type="ARBA" id="ARBA00004191"/>
    </source>
</evidence>
<evidence type="ECO:0000313" key="9">
    <source>
        <dbReference type="EMBL" id="EEF37019.1"/>
    </source>
</evidence>
<evidence type="ECO:0000256" key="2">
    <source>
        <dbReference type="ARBA" id="ARBA00004271"/>
    </source>
</evidence>
<keyword evidence="6" id="KW-0325">Glycoprotein</keyword>
<sequence length="531" mass="59139">MDAHFCCHCQKFEIIDRLMGAIVFFLSTFFLVSIFNHVNYIYAIANESSPKENPFTPKASLMPHWSNQINTNSPISPFLLSRASPLSALKTLSPLTSPPSPLLLSAFASRISPSVVKHEKNSNFAAYLNQNFTNYGTGQVGGVGSFNNYSPGDNFARDNFRRYSRNAQDRKEKFSSYAPDANLAMTTFNTYGTGATGGEGEFKKYNERVNFQNIRFTSYADDSKGREYTFSSYVESVNLGVEWFSSYGKNRDGDANEFDRYDVGSGLADSNFTSYGENGHEDTDTYKNYGLDGNQNSKKENVKFASYFGIIGNNFTGYGEGAKEQTVGFNTYRDEGLTNFNNYAKKGVTFAKYNVSANLTVANKWVEPGKFFRESMLKEGQERAPSRGETKRCVVSAEDLIDFATSVLGRNAVVRTTQSINGAKKDILIGRVKGINGGRVTKSVSCHQSLYPHLLYYCHSVPKVRVYEAEILDANSKANINWGTAICHLDTSAWSSNHGAFLALGSSPGRIEVCHWIFENDMTWTITDEDD</sequence>
<keyword evidence="7" id="KW-0472">Membrane</keyword>
<feature type="domain" description="BURP" evidence="8">
    <location>
        <begin position="331"/>
        <end position="527"/>
    </location>
</feature>
<protein>
    <submittedName>
        <fullName evidence="9">Polygalacturonase non-catalytic subunit AroGP2, putative</fullName>
    </submittedName>
</protein>
<evidence type="ECO:0000256" key="4">
    <source>
        <dbReference type="ARBA" id="ARBA00022523"/>
    </source>
</evidence>
<dbReference type="PROSITE" id="PS51277">
    <property type="entry name" value="BURP"/>
    <property type="match status" value="1"/>
</dbReference>
<dbReference type="SMART" id="SM01045">
    <property type="entry name" value="BURP"/>
    <property type="match status" value="1"/>
</dbReference>
<feature type="transmembrane region" description="Helical" evidence="7">
    <location>
        <begin position="21"/>
        <end position="42"/>
    </location>
</feature>
<name>B9SHB2_RICCO</name>
<evidence type="ECO:0000259" key="8">
    <source>
        <dbReference type="PROSITE" id="PS51277"/>
    </source>
</evidence>
<keyword evidence="4" id="KW-0052">Apoplast</keyword>
<dbReference type="PANTHER" id="PTHR31458">
    <property type="entry name" value="POLYGALACTURONASE 1 BETA-LIKE PROTEIN 2"/>
    <property type="match status" value="1"/>
</dbReference>
<evidence type="ECO:0000313" key="10">
    <source>
        <dbReference type="Proteomes" id="UP000008311"/>
    </source>
</evidence>
<dbReference type="EMBL" id="EQ973961">
    <property type="protein sequence ID" value="EEF37019.1"/>
    <property type="molecule type" value="Genomic_DNA"/>
</dbReference>
<keyword evidence="3" id="KW-0134">Cell wall</keyword>
<reference evidence="10" key="1">
    <citation type="journal article" date="2010" name="Nat. Biotechnol.">
        <title>Draft genome sequence of the oilseed species Ricinus communis.</title>
        <authorList>
            <person name="Chan A.P."/>
            <person name="Crabtree J."/>
            <person name="Zhao Q."/>
            <person name="Lorenzi H."/>
            <person name="Orvis J."/>
            <person name="Puiu D."/>
            <person name="Melake-Berhan A."/>
            <person name="Jones K.M."/>
            <person name="Redman J."/>
            <person name="Chen G."/>
            <person name="Cahoon E.B."/>
            <person name="Gedil M."/>
            <person name="Stanke M."/>
            <person name="Haas B.J."/>
            <person name="Wortman J.R."/>
            <person name="Fraser-Liggett C.M."/>
            <person name="Ravel J."/>
            <person name="Rabinowicz P.D."/>
        </authorList>
    </citation>
    <scope>NUCLEOTIDE SEQUENCE [LARGE SCALE GENOMIC DNA]</scope>
    <source>
        <strain evidence="10">cv. Hale</strain>
    </source>
</reference>
<gene>
    <name evidence="9" type="ORF">RCOM_0528480</name>
</gene>
<keyword evidence="10" id="KW-1185">Reference proteome</keyword>
<keyword evidence="7" id="KW-0812">Transmembrane</keyword>
<dbReference type="Pfam" id="PF03181">
    <property type="entry name" value="BURP"/>
    <property type="match status" value="1"/>
</dbReference>
<dbReference type="AlphaFoldDB" id="B9SHB2"/>
<evidence type="ECO:0000256" key="7">
    <source>
        <dbReference type="SAM" id="Phobius"/>
    </source>
</evidence>
<dbReference type="GO" id="GO:0048046">
    <property type="term" value="C:apoplast"/>
    <property type="evidence" value="ECO:0007669"/>
    <property type="project" value="UniProtKB-SubCell"/>
</dbReference>
<comment type="subcellular location">
    <subcellularLocation>
        <location evidence="1">Secreted</location>
        <location evidence="1">Cell wall</location>
    </subcellularLocation>
    <subcellularLocation>
        <location evidence="2">Secreted</location>
        <location evidence="2">Extracellular space</location>
        <location evidence="2">Apoplast</location>
    </subcellularLocation>
</comment>
<dbReference type="InParanoid" id="B9SHB2"/>
<keyword evidence="5" id="KW-0732">Signal</keyword>
<dbReference type="InterPro" id="IPR051897">
    <property type="entry name" value="PG-associated_BURP"/>
</dbReference>
<evidence type="ECO:0000256" key="5">
    <source>
        <dbReference type="ARBA" id="ARBA00022729"/>
    </source>
</evidence>
<evidence type="ECO:0000256" key="6">
    <source>
        <dbReference type="ARBA" id="ARBA00023180"/>
    </source>
</evidence>
<accession>B9SHB2</accession>
<dbReference type="Proteomes" id="UP000008311">
    <property type="component" value="Unassembled WGS sequence"/>
</dbReference>
<proteinExistence type="predicted"/>
<dbReference type="PANTHER" id="PTHR31458:SF17">
    <property type="entry name" value="BURP DOMAIN-CONTAINING PROTEIN"/>
    <property type="match status" value="1"/>
</dbReference>
<organism evidence="9 10">
    <name type="scientific">Ricinus communis</name>
    <name type="common">Castor bean</name>
    <dbReference type="NCBI Taxonomy" id="3988"/>
    <lineage>
        <taxon>Eukaryota</taxon>
        <taxon>Viridiplantae</taxon>
        <taxon>Streptophyta</taxon>
        <taxon>Embryophyta</taxon>
        <taxon>Tracheophyta</taxon>
        <taxon>Spermatophyta</taxon>
        <taxon>Magnoliopsida</taxon>
        <taxon>eudicotyledons</taxon>
        <taxon>Gunneridae</taxon>
        <taxon>Pentapetalae</taxon>
        <taxon>rosids</taxon>
        <taxon>fabids</taxon>
        <taxon>Malpighiales</taxon>
        <taxon>Euphorbiaceae</taxon>
        <taxon>Acalyphoideae</taxon>
        <taxon>Acalypheae</taxon>
        <taxon>Ricinus</taxon>
    </lineage>
</organism>
<dbReference type="STRING" id="3988.B9SHB2"/>
<dbReference type="eggNOG" id="ENOG502QT2V">
    <property type="taxonomic scope" value="Eukaryota"/>
</dbReference>